<dbReference type="RefSeq" id="WP_193488143.1">
    <property type="nucleotide sequence ID" value="NZ_BAAAMC010000028.1"/>
</dbReference>
<dbReference type="EMBL" id="BLKT01000003">
    <property type="protein sequence ID" value="GFG56561.1"/>
    <property type="molecule type" value="Genomic_DNA"/>
</dbReference>
<reference evidence="1 2" key="1">
    <citation type="journal article" date="2019" name="Emerg. Microbes Infect.">
        <title>Comprehensive subspecies identification of 175 nontuberculous mycobacteria species based on 7547 genomic profiles.</title>
        <authorList>
            <person name="Matsumoto Y."/>
            <person name="Kinjo T."/>
            <person name="Motooka D."/>
            <person name="Nabeya D."/>
            <person name="Jung N."/>
            <person name="Uechi K."/>
            <person name="Horii T."/>
            <person name="Iida T."/>
            <person name="Fujita J."/>
            <person name="Nakamura S."/>
        </authorList>
    </citation>
    <scope>NUCLEOTIDE SEQUENCE [LARGE SCALE GENOMIC DNA]</scope>
    <source>
        <strain evidence="1 2">JCM 13392</strain>
    </source>
</reference>
<keyword evidence="2" id="KW-1185">Reference proteome</keyword>
<organism evidence="1 2">
    <name type="scientific">Mycolicibacterium murale</name>
    <dbReference type="NCBI Taxonomy" id="182220"/>
    <lineage>
        <taxon>Bacteria</taxon>
        <taxon>Bacillati</taxon>
        <taxon>Actinomycetota</taxon>
        <taxon>Actinomycetes</taxon>
        <taxon>Mycobacteriales</taxon>
        <taxon>Mycobacteriaceae</taxon>
        <taxon>Mycolicibacterium</taxon>
    </lineage>
</organism>
<evidence type="ECO:0000313" key="1">
    <source>
        <dbReference type="EMBL" id="GFG56561.1"/>
    </source>
</evidence>
<proteinExistence type="predicted"/>
<sequence length="166" mass="19095">MIDIFASPAPRPNLADKLTLFAPLIGHWDLEVRNVESDGTVRVVDGEWWFTWALDGRAVADVWMSPSRRNRTDQCEGEFGTSIRFFDPILDAWRSTWHGPARGWVIPFVGRPCEEGIELTGRRDDVELRWVFSDIGPDSFEWRAEETPFGAPMTVRQRFSARRAND</sequence>
<dbReference type="Proteomes" id="UP000465241">
    <property type="component" value="Unassembled WGS sequence"/>
</dbReference>
<accession>A0A7I9WFN2</accession>
<dbReference type="AlphaFoldDB" id="A0A7I9WFN2"/>
<name>A0A7I9WFN2_9MYCO</name>
<comment type="caution">
    <text evidence="1">The sequence shown here is derived from an EMBL/GenBank/DDBJ whole genome shotgun (WGS) entry which is preliminary data.</text>
</comment>
<gene>
    <name evidence="1" type="ORF">MMUR_06970</name>
</gene>
<evidence type="ECO:0008006" key="3">
    <source>
        <dbReference type="Google" id="ProtNLM"/>
    </source>
</evidence>
<protein>
    <recommendedName>
        <fullName evidence="3">DUF1579 domain-containing protein</fullName>
    </recommendedName>
</protein>
<evidence type="ECO:0000313" key="2">
    <source>
        <dbReference type="Proteomes" id="UP000465241"/>
    </source>
</evidence>